<dbReference type="EMBL" id="BAAAZI010000001">
    <property type="protein sequence ID" value="GAA4130853.1"/>
    <property type="molecule type" value="Genomic_DNA"/>
</dbReference>
<organism evidence="2 3">
    <name type="scientific">Sphingobacterium kyonggiense</name>
    <dbReference type="NCBI Taxonomy" id="714075"/>
    <lineage>
        <taxon>Bacteria</taxon>
        <taxon>Pseudomonadati</taxon>
        <taxon>Bacteroidota</taxon>
        <taxon>Sphingobacteriia</taxon>
        <taxon>Sphingobacteriales</taxon>
        <taxon>Sphingobacteriaceae</taxon>
        <taxon>Sphingobacterium</taxon>
    </lineage>
</organism>
<evidence type="ECO:0000313" key="2">
    <source>
        <dbReference type="EMBL" id="GAA4130853.1"/>
    </source>
</evidence>
<name>A0ABP7Y5N7_9SPHI</name>
<keyword evidence="1" id="KW-0732">Signal</keyword>
<reference evidence="3" key="1">
    <citation type="journal article" date="2019" name="Int. J. Syst. Evol. Microbiol.">
        <title>The Global Catalogue of Microorganisms (GCM) 10K type strain sequencing project: providing services to taxonomists for standard genome sequencing and annotation.</title>
        <authorList>
            <consortium name="The Broad Institute Genomics Platform"/>
            <consortium name="The Broad Institute Genome Sequencing Center for Infectious Disease"/>
            <person name="Wu L."/>
            <person name="Ma J."/>
        </authorList>
    </citation>
    <scope>NUCLEOTIDE SEQUENCE [LARGE SCALE GENOMIC DNA]</scope>
    <source>
        <strain evidence="3">JCM 16704</strain>
    </source>
</reference>
<sequence length="213" mass="22927">MKKRTYIGLSFATLIALASCNNASKTANQSSDSTGTSVSALNQLTSNKDAEKLHLYFHLEEKGQTDSSVVYQAKSLYNQDTVGFNVEVVKDIAPGVTATGGADENAGFREGAVKISSLGPISDNFVKSLGDLMKLPTDGKMSSSTLLPLVFSSNKDKVDLSKSATYSFKYFFENGTGTPAELFGVVDTYKKSFELTEKDSTYRKAVIASFEGK</sequence>
<feature type="signal peptide" evidence="1">
    <location>
        <begin position="1"/>
        <end position="18"/>
    </location>
</feature>
<dbReference type="PROSITE" id="PS51257">
    <property type="entry name" value="PROKAR_LIPOPROTEIN"/>
    <property type="match status" value="1"/>
</dbReference>
<evidence type="ECO:0000256" key="1">
    <source>
        <dbReference type="SAM" id="SignalP"/>
    </source>
</evidence>
<dbReference type="RefSeq" id="WP_344672660.1">
    <property type="nucleotide sequence ID" value="NZ_BAAAZI010000001.1"/>
</dbReference>
<protein>
    <recommendedName>
        <fullName evidence="4">Lipoprotein</fullName>
    </recommendedName>
</protein>
<dbReference type="Proteomes" id="UP001500101">
    <property type="component" value="Unassembled WGS sequence"/>
</dbReference>
<proteinExistence type="predicted"/>
<keyword evidence="3" id="KW-1185">Reference proteome</keyword>
<evidence type="ECO:0008006" key="4">
    <source>
        <dbReference type="Google" id="ProtNLM"/>
    </source>
</evidence>
<feature type="chain" id="PRO_5046296646" description="Lipoprotein" evidence="1">
    <location>
        <begin position="19"/>
        <end position="213"/>
    </location>
</feature>
<accession>A0ABP7Y5N7</accession>
<gene>
    <name evidence="2" type="ORF">GCM10022216_00340</name>
</gene>
<evidence type="ECO:0000313" key="3">
    <source>
        <dbReference type="Proteomes" id="UP001500101"/>
    </source>
</evidence>
<comment type="caution">
    <text evidence="2">The sequence shown here is derived from an EMBL/GenBank/DDBJ whole genome shotgun (WGS) entry which is preliminary data.</text>
</comment>